<proteinExistence type="predicted"/>
<accession>A0A9Q0EN34</accession>
<protein>
    <submittedName>
        <fullName evidence="2">Uncharacterized protein</fullName>
    </submittedName>
</protein>
<sequence length="158" mass="17185">MASATETETEPQTQTRWIPAGDLRGTRLTRYGTTRSSTAPRPSNHSMEPPGAAQLPGHLITVWEHQEQHGSPAISSQGRGATEPIKRRLRGPKRDLRPEEGAYRPISPLLRHQDKNLGRKSTIQLQTQSLGLSPSGGKEIRLTAASPTAGQGMCKGKH</sequence>
<feature type="compositionally biased region" description="Low complexity" evidence="1">
    <location>
        <begin position="26"/>
        <end position="38"/>
    </location>
</feature>
<gene>
    <name evidence="2" type="ORF">NHX12_023115</name>
</gene>
<reference evidence="2" key="1">
    <citation type="submission" date="2022-07" db="EMBL/GenBank/DDBJ databases">
        <title>Chromosome-level genome of Muraenolepis orangiensis.</title>
        <authorList>
            <person name="Kim J."/>
        </authorList>
    </citation>
    <scope>NUCLEOTIDE SEQUENCE</scope>
    <source>
        <strain evidence="2">KU_S4_2022</strain>
        <tissue evidence="2">Muscle</tissue>
    </source>
</reference>
<organism evidence="2 3">
    <name type="scientific">Muraenolepis orangiensis</name>
    <name type="common">Patagonian moray cod</name>
    <dbReference type="NCBI Taxonomy" id="630683"/>
    <lineage>
        <taxon>Eukaryota</taxon>
        <taxon>Metazoa</taxon>
        <taxon>Chordata</taxon>
        <taxon>Craniata</taxon>
        <taxon>Vertebrata</taxon>
        <taxon>Euteleostomi</taxon>
        <taxon>Actinopterygii</taxon>
        <taxon>Neopterygii</taxon>
        <taxon>Teleostei</taxon>
        <taxon>Neoteleostei</taxon>
        <taxon>Acanthomorphata</taxon>
        <taxon>Zeiogadaria</taxon>
        <taxon>Gadariae</taxon>
        <taxon>Gadiformes</taxon>
        <taxon>Muraenolepidoidei</taxon>
        <taxon>Muraenolepididae</taxon>
        <taxon>Muraenolepis</taxon>
    </lineage>
</organism>
<feature type="compositionally biased region" description="Basic and acidic residues" evidence="1">
    <location>
        <begin position="92"/>
        <end position="102"/>
    </location>
</feature>
<dbReference type="EMBL" id="JANIIK010000039">
    <property type="protein sequence ID" value="KAJ3608583.1"/>
    <property type="molecule type" value="Genomic_DNA"/>
</dbReference>
<evidence type="ECO:0000313" key="3">
    <source>
        <dbReference type="Proteomes" id="UP001148018"/>
    </source>
</evidence>
<evidence type="ECO:0000313" key="2">
    <source>
        <dbReference type="EMBL" id="KAJ3608583.1"/>
    </source>
</evidence>
<dbReference type="AlphaFoldDB" id="A0A9Q0EN34"/>
<feature type="compositionally biased region" description="Polar residues" evidence="1">
    <location>
        <begin position="119"/>
        <end position="132"/>
    </location>
</feature>
<feature type="region of interest" description="Disordered" evidence="1">
    <location>
        <begin position="1"/>
        <end position="158"/>
    </location>
</feature>
<comment type="caution">
    <text evidence="2">The sequence shown here is derived from an EMBL/GenBank/DDBJ whole genome shotgun (WGS) entry which is preliminary data.</text>
</comment>
<evidence type="ECO:0000256" key="1">
    <source>
        <dbReference type="SAM" id="MobiDB-lite"/>
    </source>
</evidence>
<keyword evidence="3" id="KW-1185">Reference proteome</keyword>
<name>A0A9Q0EN34_9TELE</name>
<dbReference type="Proteomes" id="UP001148018">
    <property type="component" value="Unassembled WGS sequence"/>
</dbReference>